<accession>A0A6C0AHX1</accession>
<evidence type="ECO:0000313" key="1">
    <source>
        <dbReference type="EMBL" id="QHS79358.1"/>
    </source>
</evidence>
<proteinExistence type="predicted"/>
<dbReference type="AlphaFoldDB" id="A0A6C0AHX1"/>
<name>A0A6C0AHX1_9ZZZZ</name>
<reference evidence="1" key="1">
    <citation type="journal article" date="2020" name="Nature">
        <title>Giant virus diversity and host interactions through global metagenomics.</title>
        <authorList>
            <person name="Schulz F."/>
            <person name="Roux S."/>
            <person name="Paez-Espino D."/>
            <person name="Jungbluth S."/>
            <person name="Walsh D.A."/>
            <person name="Denef V.J."/>
            <person name="McMahon K.D."/>
            <person name="Konstantinidis K.T."/>
            <person name="Eloe-Fadrosh E.A."/>
            <person name="Kyrpides N.C."/>
            <person name="Woyke T."/>
        </authorList>
    </citation>
    <scope>NUCLEOTIDE SEQUENCE</scope>
    <source>
        <strain evidence="1">GVMAG-S-1035237-23</strain>
    </source>
</reference>
<protein>
    <submittedName>
        <fullName evidence="1">Uncharacterized protein</fullName>
    </submittedName>
</protein>
<dbReference type="EMBL" id="MN740642">
    <property type="protein sequence ID" value="QHS79358.1"/>
    <property type="molecule type" value="Genomic_DNA"/>
</dbReference>
<sequence>MPDRIAMFLSTKPPVECERLLANASHYIHNAELLQLLQGFSCFNHKKNMKFKNQLIMFSDIPGLSEEVDEWMSS</sequence>
<organism evidence="1">
    <name type="scientific">viral metagenome</name>
    <dbReference type="NCBI Taxonomy" id="1070528"/>
    <lineage>
        <taxon>unclassified sequences</taxon>
        <taxon>metagenomes</taxon>
        <taxon>organismal metagenomes</taxon>
    </lineage>
</organism>